<dbReference type="PANTHER" id="PTHR11439:SF470">
    <property type="entry name" value="CYSTEINE-RICH RLK (RECEPTOR-LIKE PROTEIN KINASE) 8"/>
    <property type="match status" value="1"/>
</dbReference>
<dbReference type="Pfam" id="PF07727">
    <property type="entry name" value="RVT_2"/>
    <property type="match status" value="1"/>
</dbReference>
<evidence type="ECO:0000313" key="4">
    <source>
        <dbReference type="Proteomes" id="UP000327157"/>
    </source>
</evidence>
<dbReference type="SUPFAM" id="SSF56672">
    <property type="entry name" value="DNA/RNA polymerases"/>
    <property type="match status" value="1"/>
</dbReference>
<organism evidence="3 4">
    <name type="scientific">Pyrus ussuriensis x Pyrus communis</name>
    <dbReference type="NCBI Taxonomy" id="2448454"/>
    <lineage>
        <taxon>Eukaryota</taxon>
        <taxon>Viridiplantae</taxon>
        <taxon>Streptophyta</taxon>
        <taxon>Embryophyta</taxon>
        <taxon>Tracheophyta</taxon>
        <taxon>Spermatophyta</taxon>
        <taxon>Magnoliopsida</taxon>
        <taxon>eudicotyledons</taxon>
        <taxon>Gunneridae</taxon>
        <taxon>Pentapetalae</taxon>
        <taxon>rosids</taxon>
        <taxon>fabids</taxon>
        <taxon>Rosales</taxon>
        <taxon>Rosaceae</taxon>
        <taxon>Amygdaloideae</taxon>
        <taxon>Maleae</taxon>
        <taxon>Pyrus</taxon>
    </lineage>
</organism>
<dbReference type="PANTHER" id="PTHR11439">
    <property type="entry name" value="GAG-POL-RELATED RETROTRANSPOSON"/>
    <property type="match status" value="1"/>
</dbReference>
<feature type="region of interest" description="Disordered" evidence="1">
    <location>
        <begin position="205"/>
        <end position="233"/>
    </location>
</feature>
<dbReference type="AlphaFoldDB" id="A0A5N5FEX8"/>
<gene>
    <name evidence="3" type="ORF">D8674_002663</name>
</gene>
<dbReference type="InterPro" id="IPR043502">
    <property type="entry name" value="DNA/RNA_pol_sf"/>
</dbReference>
<evidence type="ECO:0000259" key="2">
    <source>
        <dbReference type="Pfam" id="PF07727"/>
    </source>
</evidence>
<dbReference type="SUPFAM" id="SSF53098">
    <property type="entry name" value="Ribonuclease H-like"/>
    <property type="match status" value="1"/>
</dbReference>
<sequence>MGPLTSPSTIPEDWNLDLNNLGPQLCLLNLITSQEQSDDPVNTNFGATDHMTYDRNLFNSITPPPRDSIVTANGDIKTQAIIRRGTKRKGLYYVDDSDVGDIFKMFYHMIYTQYSLSVKVLRSDKGGEYLNQDLSQFCKEKGAPKTYWANVTTRIEDYEWVDVPGPAVFGPTEGSPDNGSNIKAQVGMVTNKPPMGMAIEYAAELDSSPQSPNRHGNEADAAEMDSSSQSPNKHDVFGCCTENNQAKTISGHATISCLSEVQGLGVNSCEHNNNFSLTSRVHTLGHMDIPFEFDVKNVFFHGDLEEEVYMDFPPGYGIENFSGRALKKCGYRQGNSDHTLFIKRKGGKVTLLIIYVDDMIVTCDDTIEIEQLQVYLSSEFEMKDLGGLKYFLGIEIAWSQEGIYLSQRKYVLDLLSETVKKQNVVVRSSVEAEYRGMAHGICELLWLRILLTEIGFKPKESMIFYCDNQASREIANNPIQHDITKHVEVDRHFIKEKLDVKLVDIPFVRTEEQLANILTHVVSVGRF</sequence>
<name>A0A5N5FEX8_9ROSA</name>
<dbReference type="InterPro" id="IPR013103">
    <property type="entry name" value="RVT_2"/>
</dbReference>
<reference evidence="4" key="2">
    <citation type="submission" date="2019-10" db="EMBL/GenBank/DDBJ databases">
        <title>A de novo genome assembly of a pear dwarfing rootstock.</title>
        <authorList>
            <person name="Wang F."/>
            <person name="Wang J."/>
            <person name="Li S."/>
            <person name="Zhang Y."/>
            <person name="Fang M."/>
            <person name="Ma L."/>
            <person name="Zhao Y."/>
            <person name="Jiang S."/>
        </authorList>
    </citation>
    <scope>NUCLEOTIDE SEQUENCE [LARGE SCALE GENOMIC DNA]</scope>
</reference>
<accession>A0A5N5FEX8</accession>
<evidence type="ECO:0000256" key="1">
    <source>
        <dbReference type="SAM" id="MobiDB-lite"/>
    </source>
</evidence>
<dbReference type="OrthoDB" id="128382at2759"/>
<dbReference type="InterPro" id="IPR012337">
    <property type="entry name" value="RNaseH-like_sf"/>
</dbReference>
<keyword evidence="4" id="KW-1185">Reference proteome</keyword>
<dbReference type="Proteomes" id="UP000327157">
    <property type="component" value="Chromosome 10"/>
</dbReference>
<reference evidence="3 4" key="3">
    <citation type="submission" date="2019-11" db="EMBL/GenBank/DDBJ databases">
        <title>A de novo genome assembly of a pear dwarfing rootstock.</title>
        <authorList>
            <person name="Wang F."/>
            <person name="Wang J."/>
            <person name="Li S."/>
            <person name="Zhang Y."/>
            <person name="Fang M."/>
            <person name="Ma L."/>
            <person name="Zhao Y."/>
            <person name="Jiang S."/>
        </authorList>
    </citation>
    <scope>NUCLEOTIDE SEQUENCE [LARGE SCALE GENOMIC DNA]</scope>
    <source>
        <strain evidence="3">S2</strain>
        <tissue evidence="3">Leaf</tissue>
    </source>
</reference>
<dbReference type="CDD" id="cd09272">
    <property type="entry name" value="RNase_HI_RT_Ty1"/>
    <property type="match status" value="1"/>
</dbReference>
<reference evidence="3 4" key="1">
    <citation type="submission" date="2019-09" db="EMBL/GenBank/DDBJ databases">
        <authorList>
            <person name="Ou C."/>
        </authorList>
    </citation>
    <scope>NUCLEOTIDE SEQUENCE [LARGE SCALE GENOMIC DNA]</scope>
    <source>
        <strain evidence="3">S2</strain>
        <tissue evidence="3">Leaf</tissue>
    </source>
</reference>
<evidence type="ECO:0000313" key="3">
    <source>
        <dbReference type="EMBL" id="KAB2601658.1"/>
    </source>
</evidence>
<comment type="caution">
    <text evidence="3">The sequence shown here is derived from an EMBL/GenBank/DDBJ whole genome shotgun (WGS) entry which is preliminary data.</text>
</comment>
<protein>
    <recommendedName>
        <fullName evidence="2">Reverse transcriptase Ty1/copia-type domain-containing protein</fullName>
    </recommendedName>
</protein>
<dbReference type="EMBL" id="SMOL01000695">
    <property type="protein sequence ID" value="KAB2601658.1"/>
    <property type="molecule type" value="Genomic_DNA"/>
</dbReference>
<feature type="domain" description="Reverse transcriptase Ty1/copia-type" evidence="2">
    <location>
        <begin position="325"/>
        <end position="417"/>
    </location>
</feature>
<proteinExistence type="predicted"/>